<keyword evidence="5" id="KW-1185">Reference proteome</keyword>
<name>A0A2N8U2C0_MYCBV</name>
<proteinExistence type="predicted"/>
<dbReference type="EMBL" id="CP058496">
    <property type="protein sequence ID" value="WHO15818.1"/>
    <property type="molecule type" value="Genomic_DNA"/>
</dbReference>
<evidence type="ECO:0000313" key="4">
    <source>
        <dbReference type="Proteomes" id="UP000233776"/>
    </source>
</evidence>
<evidence type="ECO:0000313" key="2">
    <source>
        <dbReference type="EMBL" id="WHO15515.1"/>
    </source>
</evidence>
<dbReference type="Proteomes" id="UP000596039">
    <property type="component" value="Chromosome"/>
</dbReference>
<evidence type="ECO:0000313" key="1">
    <source>
        <dbReference type="EMBL" id="SBO46102.1"/>
    </source>
</evidence>
<evidence type="ECO:0000313" key="3">
    <source>
        <dbReference type="EMBL" id="WHO15818.1"/>
    </source>
</evidence>
<protein>
    <submittedName>
        <fullName evidence="1">Uncharacterized protein</fullName>
    </submittedName>
</protein>
<dbReference type="EMBL" id="LT578453">
    <property type="protein sequence ID" value="SBO46102.1"/>
    <property type="molecule type" value="Genomic_DNA"/>
</dbReference>
<organism evidence="1 4">
    <name type="scientific">Mycoplasmopsis bovis</name>
    <name type="common">Mycoplasma bovis</name>
    <dbReference type="NCBI Taxonomy" id="28903"/>
    <lineage>
        <taxon>Bacteria</taxon>
        <taxon>Bacillati</taxon>
        <taxon>Mycoplasmatota</taxon>
        <taxon>Mycoplasmoidales</taxon>
        <taxon>Metamycoplasmataceae</taxon>
        <taxon>Mycoplasmopsis</taxon>
    </lineage>
</organism>
<gene>
    <name evidence="2" type="ORF">HYD69_04770</name>
    <name evidence="3" type="ORF">HYD69_05110</name>
    <name evidence="1" type="ORF">MBOVJF4278_00328</name>
</gene>
<accession>A0A2N8U2C0</accession>
<reference evidence="2" key="3">
    <citation type="submission" date="2021-04" db="EMBL/GenBank/DDBJ databases">
        <authorList>
            <person name="Vereecke N."/>
            <person name="Bokma J."/>
        </authorList>
    </citation>
    <scope>NUCLEOTIDE SEQUENCE</scope>
    <source>
        <strain evidence="2">Mb222</strain>
    </source>
</reference>
<dbReference type="EMBL" id="CP058496">
    <property type="protein sequence ID" value="WHO15515.1"/>
    <property type="molecule type" value="Genomic_DNA"/>
</dbReference>
<sequence length="108" mass="12150">MAVPAEIRAIERPKNTVVKKSGSMWAVIERVGCIRKNGNNQPVEGKVIGHIIDGKFVPKEKLKITVLMKNFGDYEIAKSVSKDLLTDLSNVYPQDMAKPYMLLLYFVL</sequence>
<dbReference type="AlphaFoldDB" id="A0A2N8U2C0"/>
<reference evidence="2 5" key="2">
    <citation type="journal article" date="2020" name="Vet. Res.">
        <title>Phylogenomic analysis of Mycoplasma bovis from Belgian veal, dairy and beef herds.</title>
        <authorList>
            <person name="Bokma J."/>
            <person name="Vereecke N."/>
            <person name="De Bleecker K."/>
            <person name="Callens J."/>
            <person name="Ribbens S."/>
            <person name="Nauwynck H."/>
            <person name="Haesebrouck F."/>
            <person name="Theuns S."/>
            <person name="Boyen F."/>
            <person name="Pardon B."/>
        </authorList>
    </citation>
    <scope>NUCLEOTIDE SEQUENCE [LARGE SCALE GENOMIC DNA]</scope>
    <source>
        <strain evidence="2 5">Mb222</strain>
    </source>
</reference>
<dbReference type="Proteomes" id="UP000233776">
    <property type="component" value="Chromosome I"/>
</dbReference>
<reference evidence="1 4" key="1">
    <citation type="submission" date="2016-06" db="EMBL/GenBank/DDBJ databases">
        <authorList>
            <person name="Kjaerup R.B."/>
            <person name="Dalgaard T.S."/>
            <person name="Juul-Madsen H.R."/>
        </authorList>
    </citation>
    <scope>NUCLEOTIDE SEQUENCE [LARGE SCALE GENOMIC DNA]</scope>
    <source>
        <strain evidence="1">JF4278</strain>
    </source>
</reference>
<evidence type="ECO:0000313" key="5">
    <source>
        <dbReference type="Proteomes" id="UP000596039"/>
    </source>
</evidence>